<feature type="compositionally biased region" description="Basic and acidic residues" evidence="1">
    <location>
        <begin position="443"/>
        <end position="557"/>
    </location>
</feature>
<feature type="signal peptide" evidence="2">
    <location>
        <begin position="1"/>
        <end position="20"/>
    </location>
</feature>
<accession>A0A0D9QJ94</accession>
<name>A0A0D9QJ94_PLAFR</name>
<feature type="compositionally biased region" description="Basic and acidic residues" evidence="1">
    <location>
        <begin position="813"/>
        <end position="824"/>
    </location>
</feature>
<feature type="region of interest" description="Disordered" evidence="1">
    <location>
        <begin position="404"/>
        <end position="896"/>
    </location>
</feature>
<feature type="compositionally biased region" description="Polar residues" evidence="1">
    <location>
        <begin position="606"/>
        <end position="626"/>
    </location>
</feature>
<feature type="compositionally biased region" description="Gly residues" evidence="1">
    <location>
        <begin position="691"/>
        <end position="703"/>
    </location>
</feature>
<feature type="chain" id="PRO_5002343892" description="Secreted ookinete protein" evidence="2">
    <location>
        <begin position="21"/>
        <end position="1105"/>
    </location>
</feature>
<keyword evidence="2" id="KW-0732">Signal</keyword>
<feature type="compositionally biased region" description="Low complexity" evidence="1">
    <location>
        <begin position="760"/>
        <end position="776"/>
    </location>
</feature>
<dbReference type="OrthoDB" id="387702at2759"/>
<feature type="compositionally biased region" description="Low complexity" evidence="1">
    <location>
        <begin position="672"/>
        <end position="690"/>
    </location>
</feature>
<sequence length="1105" mass="121984">MKKIFVPIFACPLIFNAAYSLSLSSVNEHFSDTLTRDNSAENDNLNLIQNSLPHRIKRRYNNNLSNESDSAMQPGERHRDSSVYLDFTNHNAHVEGDSSRAAAAEGKSRNNFHGSHKNTPLSTEKRTVDDGTPQRAKTYGKYRTWITKSEQEQQARSVRSKNAVKRNSTERGLSRKGATHSKVQLTNFEDDMDESGDEDDDFPNTDGDLGDNSIDNLFGDDDDLDSDLADNLFNDEGDNLMNTDDDLGDYSTNNLLNSEEDNLMDDFSDNMLSENGSDGLVDAVLGDLGDGSVDNLFSDEEDSLVYTGSEALDNDVEDNFLSAEDSNSLMDSTQDDIGDSPIDHVFTNDIDVDSDDDLFSIRGNDLRGRNLFIDGNYPSDNSRGSSLGDAAVDSVADKESVLGSIEDDLPLDGPLGVKSKVNPSERSGQEPPNGGKQGSSKDALSKDTVKKDTVKQDTVRKDTVKQDTVKKDTDAIKKDAEKKDTVNKDTVKQDTVKQDTVKKDTVKKDTVKKDTVKQDTVKKDTVKKDTVKQDTVKKDVGKKDGTTKEVAKKDVGKKVASGSAETTKVKEEKQSKQDSKKDIKKESVKGTLDKRDKNKRNEKPTASKNPNNSHSGTNATPNSNPKNDAKERPRVEKEFTPQEKETTSSEDIKQATSTSTETKQAEKVHTKGTPTSAGSTSNNGSRNSGGVQTGKGKNIGAGGKDIPNKANDSKATESNTVKSKDDHKGEGNSTPPVERSGSSGGVTTEEEPPKEQSVLPNPIGGTININIIANPNYEANQTKGKEKKKRHTHAKGRGKKNRHLYKRGNGRNYKVDREQTRRNELSSSTNSGNSEWSEDAREVRSGVDPNVDVHVSNRAGQGGKPTSPEEGAHSRSESPSELSVSIELPHGSSEVKKAEAVMIPERESAQKEKKLNLLQMNAENGDRVDEADEYADEVDGDTQDELILEKVRENKNLERFGEEDTVENIASIEHPLIRKKKNIVKNSRKVYNLNLYNCTFIDDWDLNHEYMDEEGSLVKLSGYVFQNMVNSDLMPTANITDWKLKGSCDYDKYVCGALGYMNNVYSKGERVIFEGRVYEATSDAYGTPREMENVWVEKTDDCYDF</sequence>
<keyword evidence="4" id="KW-1185">Reference proteome</keyword>
<organism evidence="3 4">
    <name type="scientific">Plasmodium fragile</name>
    <dbReference type="NCBI Taxonomy" id="5857"/>
    <lineage>
        <taxon>Eukaryota</taxon>
        <taxon>Sar</taxon>
        <taxon>Alveolata</taxon>
        <taxon>Apicomplexa</taxon>
        <taxon>Aconoidasida</taxon>
        <taxon>Haemosporida</taxon>
        <taxon>Plasmodiidae</taxon>
        <taxon>Plasmodium</taxon>
        <taxon>Plasmodium (Plasmodium)</taxon>
    </lineage>
</organism>
<feature type="region of interest" description="Disordered" evidence="1">
    <location>
        <begin position="92"/>
        <end position="214"/>
    </location>
</feature>
<proteinExistence type="predicted"/>
<dbReference type="GeneID" id="24268809"/>
<feature type="compositionally biased region" description="Basic and acidic residues" evidence="1">
    <location>
        <begin position="627"/>
        <end position="653"/>
    </location>
</feature>
<dbReference type="Proteomes" id="UP000054561">
    <property type="component" value="Unassembled WGS sequence"/>
</dbReference>
<dbReference type="OMA" id="CTFIDDW"/>
<dbReference type="EMBL" id="KQ001684">
    <property type="protein sequence ID" value="KJP86882.1"/>
    <property type="molecule type" value="Genomic_DNA"/>
</dbReference>
<evidence type="ECO:0000313" key="3">
    <source>
        <dbReference type="EMBL" id="KJP86882.1"/>
    </source>
</evidence>
<feature type="compositionally biased region" description="Polar residues" evidence="1">
    <location>
        <begin position="146"/>
        <end position="157"/>
    </location>
</feature>
<dbReference type="AlphaFoldDB" id="A0A0D9QJ94"/>
<feature type="compositionally biased region" description="Polar residues" evidence="1">
    <location>
        <begin position="109"/>
        <end position="122"/>
    </location>
</feature>
<protein>
    <recommendedName>
        <fullName evidence="5">Secreted ookinete protein</fullName>
    </recommendedName>
</protein>
<dbReference type="VEuPathDB" id="PlasmoDB:AK88_03495"/>
<feature type="compositionally biased region" description="Low complexity" evidence="1">
    <location>
        <begin position="825"/>
        <end position="835"/>
    </location>
</feature>
<evidence type="ECO:0000256" key="1">
    <source>
        <dbReference type="SAM" id="MobiDB-lite"/>
    </source>
</evidence>
<feature type="compositionally biased region" description="Acidic residues" evidence="1">
    <location>
        <begin position="188"/>
        <end position="203"/>
    </location>
</feature>
<feature type="compositionally biased region" description="Basic and acidic residues" evidence="1">
    <location>
        <begin position="567"/>
        <end position="605"/>
    </location>
</feature>
<gene>
    <name evidence="3" type="ORF">AK88_03495</name>
</gene>
<dbReference type="RefSeq" id="XP_012336532.1">
    <property type="nucleotide sequence ID" value="XM_012481109.1"/>
</dbReference>
<reference evidence="3 4" key="1">
    <citation type="submission" date="2014-03" db="EMBL/GenBank/DDBJ databases">
        <title>The Genome Sequence of Plasmodium fragile nilgiri.</title>
        <authorList>
            <consortium name="The Broad Institute Genomics Platform"/>
            <consortium name="The Broad Institute Genome Sequencing Center for Infectious Disease"/>
            <person name="Neafsey D."/>
            <person name="Duraisingh M."/>
            <person name="Young S.K."/>
            <person name="Zeng Q."/>
            <person name="Gargeya S."/>
            <person name="Abouelleil A."/>
            <person name="Alvarado L."/>
            <person name="Chapman S.B."/>
            <person name="Gainer-Dewar J."/>
            <person name="Goldberg J."/>
            <person name="Griggs A."/>
            <person name="Gujja S."/>
            <person name="Hansen M."/>
            <person name="Howarth C."/>
            <person name="Imamovic A."/>
            <person name="Larimer J."/>
            <person name="Pearson M."/>
            <person name="Poon T.W."/>
            <person name="Priest M."/>
            <person name="Roberts A."/>
            <person name="Saif S."/>
            <person name="Shea T."/>
            <person name="Sykes S."/>
            <person name="Wortman J."/>
            <person name="Nusbaum C."/>
            <person name="Birren B."/>
        </authorList>
    </citation>
    <scope>NUCLEOTIDE SEQUENCE [LARGE SCALE GENOMIC DNA]</scope>
    <source>
        <strain evidence="4">nilgiri</strain>
    </source>
</reference>
<evidence type="ECO:0008006" key="5">
    <source>
        <dbReference type="Google" id="ProtNLM"/>
    </source>
</evidence>
<evidence type="ECO:0000256" key="2">
    <source>
        <dbReference type="SAM" id="SignalP"/>
    </source>
</evidence>
<evidence type="ECO:0000313" key="4">
    <source>
        <dbReference type="Proteomes" id="UP000054561"/>
    </source>
</evidence>
<feature type="compositionally biased region" description="Basic residues" evidence="1">
    <location>
        <begin position="785"/>
        <end position="809"/>
    </location>
</feature>